<feature type="compositionally biased region" description="Polar residues" evidence="1">
    <location>
        <begin position="1"/>
        <end position="10"/>
    </location>
</feature>
<evidence type="ECO:0000256" key="1">
    <source>
        <dbReference type="SAM" id="MobiDB-lite"/>
    </source>
</evidence>
<dbReference type="Proteomes" id="UP000812287">
    <property type="component" value="Unassembled WGS sequence"/>
</dbReference>
<reference evidence="2" key="1">
    <citation type="submission" date="2020-11" db="EMBL/GenBank/DDBJ databases">
        <title>Adaptations for nitrogen fixation in a non-lichenized fungal sporocarp promotes dispersal by wood-feeding termites.</title>
        <authorList>
            <consortium name="DOE Joint Genome Institute"/>
            <person name="Koch R.A."/>
            <person name="Yoon G."/>
            <person name="Arayal U."/>
            <person name="Lail K."/>
            <person name="Amirebrahimi M."/>
            <person name="Labutti K."/>
            <person name="Lipzen A."/>
            <person name="Riley R."/>
            <person name="Barry K."/>
            <person name="Henrissat B."/>
            <person name="Grigoriev I.V."/>
            <person name="Herr J.R."/>
            <person name="Aime M.C."/>
        </authorList>
    </citation>
    <scope>NUCLEOTIDE SEQUENCE</scope>
    <source>
        <strain evidence="2">MCA 3950</strain>
    </source>
</reference>
<feature type="region of interest" description="Disordered" evidence="1">
    <location>
        <begin position="1"/>
        <end position="64"/>
    </location>
</feature>
<evidence type="ECO:0000313" key="2">
    <source>
        <dbReference type="EMBL" id="KAG7439979.1"/>
    </source>
</evidence>
<keyword evidence="3" id="KW-1185">Reference proteome</keyword>
<dbReference type="EMBL" id="MU250579">
    <property type="protein sequence ID" value="KAG7439979.1"/>
    <property type="molecule type" value="Genomic_DNA"/>
</dbReference>
<dbReference type="AlphaFoldDB" id="A0A9P7VHD3"/>
<comment type="caution">
    <text evidence="2">The sequence shown here is derived from an EMBL/GenBank/DDBJ whole genome shotgun (WGS) entry which is preliminary data.</text>
</comment>
<name>A0A9P7VHD3_9AGAR</name>
<dbReference type="GeneID" id="66100310"/>
<sequence>MYGTCNTYEAQSPFDAPFHETSPPTSPLLLPSQRSSHNLLRKAAVNTPPPPPQKSSNRLQTRPLEKIRPLVDDVSDKSYFLFTLVEPAASCSRVESTVFLVIEDGVVIRHKLLKPFPREKGQTKQRKNVVQRALGWANQG</sequence>
<protein>
    <submittedName>
        <fullName evidence="2">Uncharacterized protein</fullName>
    </submittedName>
</protein>
<accession>A0A9P7VHD3</accession>
<organism evidence="2 3">
    <name type="scientific">Guyanagaster necrorhizus</name>
    <dbReference type="NCBI Taxonomy" id="856835"/>
    <lineage>
        <taxon>Eukaryota</taxon>
        <taxon>Fungi</taxon>
        <taxon>Dikarya</taxon>
        <taxon>Basidiomycota</taxon>
        <taxon>Agaricomycotina</taxon>
        <taxon>Agaricomycetes</taxon>
        <taxon>Agaricomycetidae</taxon>
        <taxon>Agaricales</taxon>
        <taxon>Marasmiineae</taxon>
        <taxon>Physalacriaceae</taxon>
        <taxon>Guyanagaster</taxon>
    </lineage>
</organism>
<gene>
    <name evidence="2" type="ORF">BT62DRAFT_1013233</name>
</gene>
<dbReference type="RefSeq" id="XP_043033479.1">
    <property type="nucleotide sequence ID" value="XM_043178023.1"/>
</dbReference>
<evidence type="ECO:0000313" key="3">
    <source>
        <dbReference type="Proteomes" id="UP000812287"/>
    </source>
</evidence>
<feature type="compositionally biased region" description="Low complexity" evidence="1">
    <location>
        <begin position="21"/>
        <end position="32"/>
    </location>
</feature>
<proteinExistence type="predicted"/>